<organism evidence="1 2">
    <name type="scientific">Entomophthora muscae</name>
    <dbReference type="NCBI Taxonomy" id="34485"/>
    <lineage>
        <taxon>Eukaryota</taxon>
        <taxon>Fungi</taxon>
        <taxon>Fungi incertae sedis</taxon>
        <taxon>Zoopagomycota</taxon>
        <taxon>Entomophthoromycotina</taxon>
        <taxon>Entomophthoromycetes</taxon>
        <taxon>Entomophthorales</taxon>
        <taxon>Entomophthoraceae</taxon>
        <taxon>Entomophthora</taxon>
    </lineage>
</organism>
<name>A0ACC2UGV2_9FUNG</name>
<dbReference type="Proteomes" id="UP001165960">
    <property type="component" value="Unassembled WGS sequence"/>
</dbReference>
<protein>
    <submittedName>
        <fullName evidence="1">Uncharacterized protein</fullName>
    </submittedName>
</protein>
<dbReference type="EMBL" id="QTSX02000735">
    <property type="protein sequence ID" value="KAJ9086053.1"/>
    <property type="molecule type" value="Genomic_DNA"/>
</dbReference>
<proteinExistence type="predicted"/>
<keyword evidence="2" id="KW-1185">Reference proteome</keyword>
<evidence type="ECO:0000313" key="1">
    <source>
        <dbReference type="EMBL" id="KAJ9086053.1"/>
    </source>
</evidence>
<evidence type="ECO:0000313" key="2">
    <source>
        <dbReference type="Proteomes" id="UP001165960"/>
    </source>
</evidence>
<accession>A0ACC2UGV2</accession>
<comment type="caution">
    <text evidence="1">The sequence shown here is derived from an EMBL/GenBank/DDBJ whole genome shotgun (WGS) entry which is preliminary data.</text>
</comment>
<sequence length="51" mass="5726">MFSFQPQVPKLTPEELAMLRQKTKNSLASFFLLSVTLQLAPYAVDAISKLL</sequence>
<reference evidence="1" key="1">
    <citation type="submission" date="2022-04" db="EMBL/GenBank/DDBJ databases">
        <title>Genome of the entomopathogenic fungus Entomophthora muscae.</title>
        <authorList>
            <person name="Elya C."/>
            <person name="Lovett B.R."/>
            <person name="Lee E."/>
            <person name="Macias A.M."/>
            <person name="Hajek A.E."/>
            <person name="De Bivort B.L."/>
            <person name="Kasson M.T."/>
            <person name="De Fine Licht H.H."/>
            <person name="Stajich J.E."/>
        </authorList>
    </citation>
    <scope>NUCLEOTIDE SEQUENCE</scope>
    <source>
        <strain evidence="1">Berkeley</strain>
    </source>
</reference>
<gene>
    <name evidence="1" type="ORF">DSO57_1008280</name>
</gene>